<feature type="compositionally biased region" description="Low complexity" evidence="1">
    <location>
        <begin position="70"/>
        <end position="79"/>
    </location>
</feature>
<feature type="compositionally biased region" description="Basic and acidic residues" evidence="1">
    <location>
        <begin position="81"/>
        <end position="94"/>
    </location>
</feature>
<reference evidence="2 3" key="1">
    <citation type="submission" date="2021-06" db="EMBL/GenBank/DDBJ databases">
        <title>Caerostris extrusa draft genome.</title>
        <authorList>
            <person name="Kono N."/>
            <person name="Arakawa K."/>
        </authorList>
    </citation>
    <scope>NUCLEOTIDE SEQUENCE [LARGE SCALE GENOMIC DNA]</scope>
</reference>
<dbReference type="AlphaFoldDB" id="A0AAV4MKT1"/>
<protein>
    <submittedName>
        <fullName evidence="2">Uncharacterized protein</fullName>
    </submittedName>
</protein>
<gene>
    <name evidence="2" type="ORF">CEXT_515691</name>
</gene>
<comment type="caution">
    <text evidence="2">The sequence shown here is derived from an EMBL/GenBank/DDBJ whole genome shotgun (WGS) entry which is preliminary data.</text>
</comment>
<dbReference type="EMBL" id="BPLR01019850">
    <property type="protein sequence ID" value="GIX72468.1"/>
    <property type="molecule type" value="Genomic_DNA"/>
</dbReference>
<keyword evidence="3" id="KW-1185">Reference proteome</keyword>
<name>A0AAV4MKT1_CAEEX</name>
<evidence type="ECO:0000313" key="3">
    <source>
        <dbReference type="Proteomes" id="UP001054945"/>
    </source>
</evidence>
<dbReference type="Proteomes" id="UP001054945">
    <property type="component" value="Unassembled WGS sequence"/>
</dbReference>
<feature type="region of interest" description="Disordered" evidence="1">
    <location>
        <begin position="1"/>
        <end position="35"/>
    </location>
</feature>
<feature type="compositionally biased region" description="Basic and acidic residues" evidence="1">
    <location>
        <begin position="1"/>
        <end position="13"/>
    </location>
</feature>
<sequence length="102" mass="11785">MKYTEETQTDRDMSAPVTSQNNQFEPERTFQSHFNRKYKNVGTKSSDSSKNADCVCQTQIREIVHRCRSRTSAEQSSSSKPKNDDFITETKIEQTIHLPPKI</sequence>
<evidence type="ECO:0000256" key="1">
    <source>
        <dbReference type="SAM" id="MobiDB-lite"/>
    </source>
</evidence>
<proteinExistence type="predicted"/>
<organism evidence="2 3">
    <name type="scientific">Caerostris extrusa</name>
    <name type="common">Bark spider</name>
    <name type="synonym">Caerostris bankana</name>
    <dbReference type="NCBI Taxonomy" id="172846"/>
    <lineage>
        <taxon>Eukaryota</taxon>
        <taxon>Metazoa</taxon>
        <taxon>Ecdysozoa</taxon>
        <taxon>Arthropoda</taxon>
        <taxon>Chelicerata</taxon>
        <taxon>Arachnida</taxon>
        <taxon>Araneae</taxon>
        <taxon>Araneomorphae</taxon>
        <taxon>Entelegynae</taxon>
        <taxon>Araneoidea</taxon>
        <taxon>Araneidae</taxon>
        <taxon>Caerostris</taxon>
    </lineage>
</organism>
<accession>A0AAV4MKT1</accession>
<evidence type="ECO:0000313" key="2">
    <source>
        <dbReference type="EMBL" id="GIX72468.1"/>
    </source>
</evidence>
<feature type="region of interest" description="Disordered" evidence="1">
    <location>
        <begin position="67"/>
        <end position="102"/>
    </location>
</feature>